<dbReference type="AlphaFoldDB" id="A0A9J6CRE1"/>
<sequence>MIELLYYVQKTYSVCEKYNVDKYLTDYAVCTKKEFRNRGIATEFIKARTPMMKLLNIQVTSTSYTVIATQKAAAKAGHYDGWSISYEELQQKFPSFDFSNRNVDIYKVMDFKI</sequence>
<protein>
    <submittedName>
        <fullName evidence="1">Uncharacterized protein</fullName>
    </submittedName>
</protein>
<dbReference type="Proteomes" id="UP001107558">
    <property type="component" value="Chromosome 1"/>
</dbReference>
<evidence type="ECO:0000313" key="2">
    <source>
        <dbReference type="Proteomes" id="UP001107558"/>
    </source>
</evidence>
<dbReference type="Gene3D" id="3.40.630.30">
    <property type="match status" value="1"/>
</dbReference>
<organism evidence="1 2">
    <name type="scientific">Polypedilum vanderplanki</name>
    <name type="common">Sleeping chironomid midge</name>
    <dbReference type="NCBI Taxonomy" id="319348"/>
    <lineage>
        <taxon>Eukaryota</taxon>
        <taxon>Metazoa</taxon>
        <taxon>Ecdysozoa</taxon>
        <taxon>Arthropoda</taxon>
        <taxon>Hexapoda</taxon>
        <taxon>Insecta</taxon>
        <taxon>Pterygota</taxon>
        <taxon>Neoptera</taxon>
        <taxon>Endopterygota</taxon>
        <taxon>Diptera</taxon>
        <taxon>Nematocera</taxon>
        <taxon>Chironomoidea</taxon>
        <taxon>Chironomidae</taxon>
        <taxon>Chironominae</taxon>
        <taxon>Polypedilum</taxon>
        <taxon>Polypedilum</taxon>
    </lineage>
</organism>
<gene>
    <name evidence="1" type="ORF">PVAND_013686</name>
</gene>
<proteinExistence type="predicted"/>
<name>A0A9J6CRE1_POLVA</name>
<dbReference type="EMBL" id="JADBJN010000001">
    <property type="protein sequence ID" value="KAG5684452.1"/>
    <property type="molecule type" value="Genomic_DNA"/>
</dbReference>
<accession>A0A9J6CRE1</accession>
<evidence type="ECO:0000313" key="1">
    <source>
        <dbReference type="EMBL" id="KAG5684452.1"/>
    </source>
</evidence>
<keyword evidence="2" id="KW-1185">Reference proteome</keyword>
<comment type="caution">
    <text evidence="1">The sequence shown here is derived from an EMBL/GenBank/DDBJ whole genome shotgun (WGS) entry which is preliminary data.</text>
</comment>
<dbReference type="OrthoDB" id="8113373at2759"/>
<reference evidence="1" key="1">
    <citation type="submission" date="2021-03" db="EMBL/GenBank/DDBJ databases">
        <title>Chromosome level genome of the anhydrobiotic midge Polypedilum vanderplanki.</title>
        <authorList>
            <person name="Yoshida Y."/>
            <person name="Kikawada T."/>
            <person name="Gusev O."/>
        </authorList>
    </citation>
    <scope>NUCLEOTIDE SEQUENCE</scope>
    <source>
        <strain evidence="1">NIAS01</strain>
        <tissue evidence="1">Whole body or cell culture</tissue>
    </source>
</reference>